<keyword evidence="3" id="KW-0012">Acyltransferase</keyword>
<feature type="domain" description="Acyltransferase 3" evidence="2">
    <location>
        <begin position="20"/>
        <end position="320"/>
    </location>
</feature>
<keyword evidence="1" id="KW-0812">Transmembrane</keyword>
<keyword evidence="1" id="KW-1133">Transmembrane helix</keyword>
<feature type="transmembrane region" description="Helical" evidence="1">
    <location>
        <begin position="144"/>
        <end position="160"/>
    </location>
</feature>
<evidence type="ECO:0000259" key="2">
    <source>
        <dbReference type="Pfam" id="PF01757"/>
    </source>
</evidence>
<dbReference type="InterPro" id="IPR002656">
    <property type="entry name" value="Acyl_transf_3_dom"/>
</dbReference>
<feature type="transmembrane region" description="Helical" evidence="1">
    <location>
        <begin position="50"/>
        <end position="70"/>
    </location>
</feature>
<feature type="transmembrane region" description="Helical" evidence="1">
    <location>
        <begin position="21"/>
        <end position="38"/>
    </location>
</feature>
<feature type="transmembrane region" description="Helical" evidence="1">
    <location>
        <begin position="307"/>
        <end position="329"/>
    </location>
</feature>
<keyword evidence="3" id="KW-0808">Transferase</keyword>
<comment type="caution">
    <text evidence="3">The sequence shown here is derived from an EMBL/GenBank/DDBJ whole genome shotgun (WGS) entry which is preliminary data.</text>
</comment>
<dbReference type="InterPro" id="IPR052734">
    <property type="entry name" value="Nod_factor_acetyltransferase"/>
</dbReference>
<accession>A0ABU2S172</accession>
<feature type="transmembrane region" description="Helical" evidence="1">
    <location>
        <begin position="82"/>
        <end position="99"/>
    </location>
</feature>
<organism evidence="3 4">
    <name type="scientific">Streptomyces johnsoniae</name>
    <dbReference type="NCBI Taxonomy" id="3075532"/>
    <lineage>
        <taxon>Bacteria</taxon>
        <taxon>Bacillati</taxon>
        <taxon>Actinomycetota</taxon>
        <taxon>Actinomycetes</taxon>
        <taxon>Kitasatosporales</taxon>
        <taxon>Streptomycetaceae</taxon>
        <taxon>Streptomyces</taxon>
    </lineage>
</organism>
<dbReference type="EMBL" id="JAVREV010000002">
    <property type="protein sequence ID" value="MDT0441830.1"/>
    <property type="molecule type" value="Genomic_DNA"/>
</dbReference>
<dbReference type="PANTHER" id="PTHR37312:SF1">
    <property type="entry name" value="MEMBRANE-BOUND ACYLTRANSFERASE YKRP-RELATED"/>
    <property type="match status" value="1"/>
</dbReference>
<name>A0ABU2S172_9ACTN</name>
<sequence>MRPAAERTSTSRRKRSRDPRWDNLRWLAGTLVVFMHAADTITDRDGLRWLHIATWAMRVPMLALLAGYFSSAEPLTLRRARHLAESIAVPYLAIVGLQSAEVWMMSHREWPNEIPGPAWSLWFLLSLLTWRAALPLLSRLPHPLATSVVAALVSGYIPALGLQFSAARTLGFLPFFLLGWKLRQGALAGVLSARWSRRAAAAVLGAAFAVSWWLRDRVDLEALKLRGPYGEGGLAEAPWAWTDRGAILACGAAVALSVIRLAPRRRIPFVTALGTGGMFMYLLHPLVIRPVEAAFAVDWVGSGAEQLLLLLLSAALAAALASPPVRLLAAPLVRPRPTTWFAAVRRERTRAGSG</sequence>
<dbReference type="Proteomes" id="UP001183615">
    <property type="component" value="Unassembled WGS sequence"/>
</dbReference>
<dbReference type="Pfam" id="PF01757">
    <property type="entry name" value="Acyl_transf_3"/>
    <property type="match status" value="1"/>
</dbReference>
<dbReference type="GO" id="GO:0016746">
    <property type="term" value="F:acyltransferase activity"/>
    <property type="evidence" value="ECO:0007669"/>
    <property type="project" value="UniProtKB-KW"/>
</dbReference>
<dbReference type="RefSeq" id="WP_311615958.1">
    <property type="nucleotide sequence ID" value="NZ_JAVREV010000002.1"/>
</dbReference>
<reference evidence="4" key="1">
    <citation type="submission" date="2023-07" db="EMBL/GenBank/DDBJ databases">
        <title>30 novel species of actinomycetes from the DSMZ collection.</title>
        <authorList>
            <person name="Nouioui I."/>
        </authorList>
    </citation>
    <scope>NUCLEOTIDE SEQUENCE [LARGE SCALE GENOMIC DNA]</scope>
    <source>
        <strain evidence="4">DSM 41886</strain>
    </source>
</reference>
<evidence type="ECO:0000313" key="4">
    <source>
        <dbReference type="Proteomes" id="UP001183615"/>
    </source>
</evidence>
<feature type="transmembrane region" description="Helical" evidence="1">
    <location>
        <begin position="245"/>
        <end position="262"/>
    </location>
</feature>
<keyword evidence="1" id="KW-0472">Membrane</keyword>
<gene>
    <name evidence="3" type="ORF">RM779_04350</name>
</gene>
<evidence type="ECO:0000313" key="3">
    <source>
        <dbReference type="EMBL" id="MDT0441830.1"/>
    </source>
</evidence>
<protein>
    <submittedName>
        <fullName evidence="3">Acyltransferase family protein</fullName>
    </submittedName>
</protein>
<feature type="transmembrane region" description="Helical" evidence="1">
    <location>
        <begin position="269"/>
        <end position="287"/>
    </location>
</feature>
<feature type="transmembrane region" description="Helical" evidence="1">
    <location>
        <begin position="119"/>
        <end position="137"/>
    </location>
</feature>
<dbReference type="PANTHER" id="PTHR37312">
    <property type="entry name" value="MEMBRANE-BOUND ACYLTRANSFERASE YKRP-RELATED"/>
    <property type="match status" value="1"/>
</dbReference>
<evidence type="ECO:0000256" key="1">
    <source>
        <dbReference type="SAM" id="Phobius"/>
    </source>
</evidence>
<keyword evidence="4" id="KW-1185">Reference proteome</keyword>
<proteinExistence type="predicted"/>